<feature type="active site" description="O-(5'-phospho-DNA)-serine intermediate" evidence="4 5">
    <location>
        <position position="13"/>
    </location>
</feature>
<dbReference type="GO" id="GO:0015074">
    <property type="term" value="P:DNA integration"/>
    <property type="evidence" value="ECO:0007669"/>
    <property type="project" value="UniProtKB-KW"/>
</dbReference>
<evidence type="ECO:0000256" key="2">
    <source>
        <dbReference type="ARBA" id="ARBA00023125"/>
    </source>
</evidence>
<dbReference type="EMBL" id="BSRA01000014">
    <property type="protein sequence ID" value="GLV14571.1"/>
    <property type="molecule type" value="Genomic_DNA"/>
</dbReference>
<evidence type="ECO:0000259" key="7">
    <source>
        <dbReference type="PROSITE" id="PS51737"/>
    </source>
</evidence>
<dbReference type="Gene3D" id="3.40.50.1390">
    <property type="entry name" value="Resolvase, N-terminal catalytic domain"/>
    <property type="match status" value="1"/>
</dbReference>
<accession>A0AA37X1R7</accession>
<feature type="domain" description="Recombinase" evidence="7">
    <location>
        <begin position="159"/>
        <end position="279"/>
    </location>
</feature>
<gene>
    <name evidence="8" type="ORF">Heshes_22520</name>
    <name evidence="9" type="ORF">Heshes_22550</name>
</gene>
<dbReference type="GO" id="GO:0003677">
    <property type="term" value="F:DNA binding"/>
    <property type="evidence" value="ECO:0007669"/>
    <property type="project" value="UniProtKB-KW"/>
</dbReference>
<dbReference type="InterPro" id="IPR006119">
    <property type="entry name" value="Resolv_N"/>
</dbReference>
<dbReference type="CDD" id="cd00338">
    <property type="entry name" value="Ser_Recombinase"/>
    <property type="match status" value="1"/>
</dbReference>
<reference evidence="9" key="1">
    <citation type="submission" date="2023-02" db="EMBL/GenBank/DDBJ databases">
        <title>Proposal of a novel subspecies: Alicyclobacillus hesperidum subspecies aegle.</title>
        <authorList>
            <person name="Goto K."/>
            <person name="Fujii T."/>
            <person name="Yasui K."/>
            <person name="Mochida K."/>
            <person name="Kato-Tanaka Y."/>
            <person name="Morohoshi S."/>
            <person name="An S.Y."/>
            <person name="Kasai H."/>
            <person name="Yokota A."/>
        </authorList>
    </citation>
    <scope>NUCLEOTIDE SEQUENCE</scope>
    <source>
        <strain evidence="9">DSM 12766</strain>
    </source>
</reference>
<organism evidence="9 10">
    <name type="scientific">Alicyclobacillus hesperidum</name>
    <dbReference type="NCBI Taxonomy" id="89784"/>
    <lineage>
        <taxon>Bacteria</taxon>
        <taxon>Bacillati</taxon>
        <taxon>Bacillota</taxon>
        <taxon>Bacilli</taxon>
        <taxon>Bacillales</taxon>
        <taxon>Alicyclobacillaceae</taxon>
        <taxon>Alicyclobacillus</taxon>
    </lineage>
</organism>
<dbReference type="InterPro" id="IPR038109">
    <property type="entry name" value="DNA_bind_recomb_sf"/>
</dbReference>
<keyword evidence="3" id="KW-0233">DNA recombination</keyword>
<keyword evidence="2" id="KW-0238">DNA-binding</keyword>
<dbReference type="SUPFAM" id="SSF53041">
    <property type="entry name" value="Resolvase-like"/>
    <property type="match status" value="1"/>
</dbReference>
<dbReference type="SMART" id="SM00857">
    <property type="entry name" value="Resolvase"/>
    <property type="match status" value="1"/>
</dbReference>
<dbReference type="PANTHER" id="PTHR30461:SF23">
    <property type="entry name" value="DNA RECOMBINASE-RELATED"/>
    <property type="match status" value="1"/>
</dbReference>
<dbReference type="InterPro" id="IPR006118">
    <property type="entry name" value="Recombinase_CS"/>
</dbReference>
<evidence type="ECO:0000256" key="1">
    <source>
        <dbReference type="ARBA" id="ARBA00022908"/>
    </source>
</evidence>
<dbReference type="InterPro" id="IPR025827">
    <property type="entry name" value="Zn_ribbon_recom_dom"/>
</dbReference>
<dbReference type="PANTHER" id="PTHR30461">
    <property type="entry name" value="DNA-INVERTASE FROM LAMBDOID PROPHAGE"/>
    <property type="match status" value="1"/>
</dbReference>
<feature type="domain" description="Resolvase/invertase-type recombinase catalytic" evidence="6">
    <location>
        <begin position="5"/>
        <end position="152"/>
    </location>
</feature>
<evidence type="ECO:0000313" key="8">
    <source>
        <dbReference type="EMBL" id="GLV14568.1"/>
    </source>
</evidence>
<name>A0AA37X1R7_9BACL</name>
<evidence type="ECO:0000256" key="4">
    <source>
        <dbReference type="PIRSR" id="PIRSR606118-50"/>
    </source>
</evidence>
<evidence type="ECO:0000256" key="3">
    <source>
        <dbReference type="ARBA" id="ARBA00023172"/>
    </source>
</evidence>
<dbReference type="PROSITE" id="PS00397">
    <property type="entry name" value="RECOMBINASES_1"/>
    <property type="match status" value="1"/>
</dbReference>
<protein>
    <submittedName>
        <fullName evidence="9">Recombinase RecB</fullName>
    </submittedName>
</protein>
<comment type="caution">
    <text evidence="9">The sequence shown here is derived from an EMBL/GenBank/DDBJ whole genome shotgun (WGS) entry which is preliminary data.</text>
</comment>
<dbReference type="RefSeq" id="WP_006446852.1">
    <property type="nucleotide sequence ID" value="NZ_BSRA01000014.1"/>
</dbReference>
<dbReference type="Pfam" id="PF00239">
    <property type="entry name" value="Resolvase"/>
    <property type="match status" value="1"/>
</dbReference>
<dbReference type="GO" id="GO:0000150">
    <property type="term" value="F:DNA strand exchange activity"/>
    <property type="evidence" value="ECO:0007669"/>
    <property type="project" value="InterPro"/>
</dbReference>
<sequence length="487" mass="55750">MTDKRLALYVRVSTEEQAQEGNSVFEQEEQLVQFARGNGYSEFSVYRDEGYSAKNLERPAMKRLRSDIRAGKIVGVVTTRIDRLTRRVADFAKLIEEMNEHGVFYRSTRQNFEIGTAMGRLVAQILSVIAEFEREMIAERVYENLLSMARRGTLAQKPPYGYDLVAGRLTPNPQEAPWVREAARLLLSGQGARQVAKYLNDRGVPSKTGRLWSETAIRTLFQNPALMGTAVWNRRKGTGRARVERNVEDWICIEQAHEALLTSEEFTQINRLFQRRQSLPPRTRGAARLLSGIAKCGYCGANMHAGWQIYERKDGRQRRRIYRCGTYVQTGGCVANRVDAEEFERCVTSQVLAAGTAKINFSDVLLRAQTDPRRREADLRRRQRRLQQRIDRLIDGYTRGVLGEEDFRRHVSPLRAEMSEYDAQLVALATATPDPVLAARQRLERLCKDLDGDEAALRLAVLELVQEVRVFHRDRSAVPELEIVYRL</sequence>
<dbReference type="PROSITE" id="PS51736">
    <property type="entry name" value="RECOMBINASES_3"/>
    <property type="match status" value="1"/>
</dbReference>
<dbReference type="EMBL" id="BSRA01000014">
    <property type="protein sequence ID" value="GLV14568.1"/>
    <property type="molecule type" value="Genomic_DNA"/>
</dbReference>
<dbReference type="Pfam" id="PF13408">
    <property type="entry name" value="Zn_ribbon_recom"/>
    <property type="match status" value="1"/>
</dbReference>
<dbReference type="AlphaFoldDB" id="A0AA37X1R7"/>
<dbReference type="InterPro" id="IPR050639">
    <property type="entry name" value="SSR_resolvase"/>
</dbReference>
<evidence type="ECO:0000259" key="6">
    <source>
        <dbReference type="PROSITE" id="PS51736"/>
    </source>
</evidence>
<evidence type="ECO:0000313" key="9">
    <source>
        <dbReference type="EMBL" id="GLV14571.1"/>
    </source>
</evidence>
<keyword evidence="1" id="KW-0229">DNA integration</keyword>
<dbReference type="PROSITE" id="PS51737">
    <property type="entry name" value="RECOMBINASE_DNA_BIND"/>
    <property type="match status" value="1"/>
</dbReference>
<dbReference type="InterPro" id="IPR011109">
    <property type="entry name" value="DNA_bind_recombinase_dom"/>
</dbReference>
<dbReference type="Pfam" id="PF07508">
    <property type="entry name" value="Recombinase"/>
    <property type="match status" value="1"/>
</dbReference>
<dbReference type="Gene3D" id="3.90.1750.20">
    <property type="entry name" value="Putative Large Serine Recombinase, Chain B, Domain 2"/>
    <property type="match status" value="1"/>
</dbReference>
<dbReference type="Proteomes" id="UP001157137">
    <property type="component" value="Unassembled WGS sequence"/>
</dbReference>
<proteinExistence type="predicted"/>
<evidence type="ECO:0000256" key="5">
    <source>
        <dbReference type="PROSITE-ProRule" id="PRU10137"/>
    </source>
</evidence>
<dbReference type="InterPro" id="IPR036162">
    <property type="entry name" value="Resolvase-like_N_sf"/>
</dbReference>
<evidence type="ECO:0000313" key="10">
    <source>
        <dbReference type="Proteomes" id="UP001157137"/>
    </source>
</evidence>